<organism evidence="1 2">
    <name type="scientific">Aspergillus phoenicis ATCC 13157</name>
    <dbReference type="NCBI Taxonomy" id="1353007"/>
    <lineage>
        <taxon>Eukaryota</taxon>
        <taxon>Fungi</taxon>
        <taxon>Dikarya</taxon>
        <taxon>Ascomycota</taxon>
        <taxon>Pezizomycotina</taxon>
        <taxon>Eurotiomycetes</taxon>
        <taxon>Eurotiomycetidae</taxon>
        <taxon>Eurotiales</taxon>
        <taxon>Aspergillaceae</taxon>
        <taxon>Aspergillus</taxon>
    </lineage>
</organism>
<keyword evidence="2" id="KW-1185">Reference proteome</keyword>
<name>A0A370P987_ASPPH</name>
<dbReference type="Proteomes" id="UP000254937">
    <property type="component" value="Unassembled WGS sequence"/>
</dbReference>
<dbReference type="AlphaFoldDB" id="A0A370P987"/>
<evidence type="ECO:0000313" key="2">
    <source>
        <dbReference type="Proteomes" id="UP000254937"/>
    </source>
</evidence>
<reference evidence="1 2" key="1">
    <citation type="submission" date="2018-07" db="EMBL/GenBank/DDBJ databases">
        <title>Section-level genome sequencing of Aspergillus section Nigri to investigate inter- and intra-species variation.</title>
        <authorList>
            <consortium name="DOE Joint Genome Institute"/>
            <person name="Vesth T.C."/>
            <person name="Nybo J.L."/>
            <person name="Theobald S."/>
            <person name="Frisvad J.C."/>
            <person name="Larsen T.O."/>
            <person name="Nielsen K.F."/>
            <person name="Hoof J.B."/>
            <person name="Brandl J."/>
            <person name="Salamov A."/>
            <person name="Riley R."/>
            <person name="Gladden J.M."/>
            <person name="Phatale P."/>
            <person name="Nielsen M.T."/>
            <person name="Lyhne E.K."/>
            <person name="Kogle M.E."/>
            <person name="Strasser K."/>
            <person name="McDonnell E."/>
            <person name="Barry K."/>
            <person name="Clum A."/>
            <person name="Chen C."/>
            <person name="Nolan M."/>
            <person name="Sandor L."/>
            <person name="Kuo A."/>
            <person name="Lipzen A."/>
            <person name="Hainaut M."/>
            <person name="Drula E."/>
            <person name="Tsang A."/>
            <person name="Magnuson J.K."/>
            <person name="Henrissat B."/>
            <person name="Wiebenga A."/>
            <person name="Simmons B.A."/>
            <person name="Makela M.R."/>
            <person name="De vries R.P."/>
            <person name="Grigoriev I.V."/>
            <person name="Mortensen U.H."/>
            <person name="Baker S.E."/>
            <person name="Andersen M.R."/>
        </authorList>
    </citation>
    <scope>NUCLEOTIDE SEQUENCE [LARGE SCALE GENOMIC DNA]</scope>
    <source>
        <strain evidence="1 2">ATCC 13157</strain>
    </source>
</reference>
<gene>
    <name evidence="1" type="ORF">M752DRAFT_278938</name>
</gene>
<protein>
    <submittedName>
        <fullName evidence="1">Uncharacterized protein</fullName>
    </submittedName>
</protein>
<dbReference type="PROSITE" id="PS51257">
    <property type="entry name" value="PROKAR_LIPOPROTEIN"/>
    <property type="match status" value="1"/>
</dbReference>
<dbReference type="EMBL" id="KZ851864">
    <property type="protein sequence ID" value="RDK38721.1"/>
    <property type="molecule type" value="Genomic_DNA"/>
</dbReference>
<sequence>MSLPQLKIRNHALHRAGDPIFIGGASMGCLVSHSCIPTTATYRVLPSLCGLAISRTANHISNFPFKMSRPI</sequence>
<accession>A0A370P987</accession>
<evidence type="ECO:0000313" key="1">
    <source>
        <dbReference type="EMBL" id="RDK38721.1"/>
    </source>
</evidence>
<proteinExistence type="predicted"/>